<dbReference type="EMBL" id="CADCXV010000684">
    <property type="protein sequence ID" value="CAB0032609.1"/>
    <property type="molecule type" value="Genomic_DNA"/>
</dbReference>
<sequence>MLKFGSKNDVTVVYRATIRLLDDARDHTLRLSESKRETGSLVGETERERASSQAVAVAAAASIFWRARRALFFLYNIAAAAAAASCAFANAALYCCCCREEKLESRRNKRAKPEPQRIVVSARYKPRRCRFLGVQQRRFHTQRCFSRAPRRSHDIWYTRENVLGQRRKSYRHRRDIIRTVHSRAREARSNVSFFTQSDLCYSRGPGREHVAWVLVTLGKSAALLRKVQEVCSAQELTSESPQRPGAPPYIARRGRRATAAAAAVVGSPLLESRPRSGADPSEAEKRRRSAELGVTYSACLIIRDFGCGGRRRRIRALSRIGVRVSICRRYRAWCRIRVRAYICQRYWAWCRIRVRPCYHARWGFFFLPLVYFTSGVVAG</sequence>
<keyword evidence="1" id="KW-0812">Transmembrane</keyword>
<proteinExistence type="predicted"/>
<evidence type="ECO:0000313" key="3">
    <source>
        <dbReference type="Proteomes" id="UP000479190"/>
    </source>
</evidence>
<dbReference type="AlphaFoldDB" id="A0A6H5ICP7"/>
<protein>
    <submittedName>
        <fullName evidence="2">Uncharacterized protein</fullName>
    </submittedName>
</protein>
<keyword evidence="1" id="KW-0472">Membrane</keyword>
<accession>A0A6H5ICP7</accession>
<keyword evidence="1" id="KW-1133">Transmembrane helix</keyword>
<dbReference type="Proteomes" id="UP000479190">
    <property type="component" value="Unassembled WGS sequence"/>
</dbReference>
<gene>
    <name evidence="2" type="ORF">TBRA_LOCUS4539</name>
</gene>
<feature type="transmembrane region" description="Helical" evidence="1">
    <location>
        <begin position="72"/>
        <end position="94"/>
    </location>
</feature>
<name>A0A6H5ICP7_9HYME</name>
<organism evidence="2 3">
    <name type="scientific">Trichogramma brassicae</name>
    <dbReference type="NCBI Taxonomy" id="86971"/>
    <lineage>
        <taxon>Eukaryota</taxon>
        <taxon>Metazoa</taxon>
        <taxon>Ecdysozoa</taxon>
        <taxon>Arthropoda</taxon>
        <taxon>Hexapoda</taxon>
        <taxon>Insecta</taxon>
        <taxon>Pterygota</taxon>
        <taxon>Neoptera</taxon>
        <taxon>Endopterygota</taxon>
        <taxon>Hymenoptera</taxon>
        <taxon>Apocrita</taxon>
        <taxon>Proctotrupomorpha</taxon>
        <taxon>Chalcidoidea</taxon>
        <taxon>Trichogrammatidae</taxon>
        <taxon>Trichogramma</taxon>
    </lineage>
</organism>
<reference evidence="2 3" key="1">
    <citation type="submission" date="2020-02" db="EMBL/GenBank/DDBJ databases">
        <authorList>
            <person name="Ferguson B K."/>
        </authorList>
    </citation>
    <scope>NUCLEOTIDE SEQUENCE [LARGE SCALE GENOMIC DNA]</scope>
</reference>
<evidence type="ECO:0000313" key="2">
    <source>
        <dbReference type="EMBL" id="CAB0032609.1"/>
    </source>
</evidence>
<keyword evidence="3" id="KW-1185">Reference proteome</keyword>
<evidence type="ECO:0000256" key="1">
    <source>
        <dbReference type="SAM" id="Phobius"/>
    </source>
</evidence>